<dbReference type="RefSeq" id="WP_025707418.1">
    <property type="nucleotide sequence ID" value="NZ_CP009287.1"/>
</dbReference>
<evidence type="ECO:0000313" key="3">
    <source>
        <dbReference type="Proteomes" id="UP000029500"/>
    </source>
</evidence>
<dbReference type="Proteomes" id="UP000029500">
    <property type="component" value="Chromosome"/>
</dbReference>
<keyword evidence="1" id="KW-1133">Transmembrane helix</keyword>
<keyword evidence="1" id="KW-0472">Membrane</keyword>
<feature type="transmembrane region" description="Helical" evidence="1">
    <location>
        <begin position="116"/>
        <end position="139"/>
    </location>
</feature>
<name>A0A089M9H0_9BACL</name>
<evidence type="ECO:0000256" key="1">
    <source>
        <dbReference type="SAM" id="Phobius"/>
    </source>
</evidence>
<reference evidence="2 3" key="1">
    <citation type="submission" date="2014-08" db="EMBL/GenBank/DDBJ databases">
        <title>Comparative genomics of the Paenibacillus odorifer group.</title>
        <authorList>
            <person name="den Bakker H.C."/>
            <person name="Tsai Y.-C."/>
            <person name="Martin N."/>
            <person name="Korlach J."/>
            <person name="Wiedmann M."/>
        </authorList>
    </citation>
    <scope>NUCLEOTIDE SEQUENCE [LARGE SCALE GENOMIC DNA]</scope>
    <source>
        <strain evidence="2 3">DSM 15220</strain>
    </source>
</reference>
<dbReference type="Pfam" id="PF13782">
    <property type="entry name" value="SpoVAB"/>
    <property type="match status" value="1"/>
</dbReference>
<evidence type="ECO:0000313" key="2">
    <source>
        <dbReference type="EMBL" id="AIQ69882.1"/>
    </source>
</evidence>
<dbReference type="AlphaFoldDB" id="A0A089M9H0"/>
<keyword evidence="1" id="KW-0812">Transmembrane</keyword>
<dbReference type="KEGG" id="pgm:PGRAT_21240"/>
<dbReference type="eggNOG" id="ENOG503152T">
    <property type="taxonomic scope" value="Bacteria"/>
</dbReference>
<dbReference type="HOGENOM" id="CLU_151137_1_0_9"/>
<feature type="transmembrane region" description="Helical" evidence="1">
    <location>
        <begin position="48"/>
        <end position="68"/>
    </location>
</feature>
<dbReference type="STRING" id="189425.PGRAT_21240"/>
<accession>A0A089M9H0</accession>
<gene>
    <name evidence="2" type="ORF">PGRAT_21240</name>
</gene>
<dbReference type="InterPro" id="IPR020144">
    <property type="entry name" value="SpoVAB"/>
</dbReference>
<sequence length="141" mass="15033">MTAPLSLGLHLLLGIAGGIAVGGGVIALFIVLDMVPRLAQLTSSYDKVHWYEGAMIGGSLLGTVSDFWNWRISAGPLVELGVGLFDGVFVGMLAAALTEVLNVLPILAKRLRMTHLLFGLLMAMVCGKVAGSLFDWFVYQQ</sequence>
<dbReference type="EMBL" id="CP009287">
    <property type="protein sequence ID" value="AIQ69882.1"/>
    <property type="molecule type" value="Genomic_DNA"/>
</dbReference>
<proteinExistence type="predicted"/>
<organism evidence="2 3">
    <name type="scientific">Paenibacillus graminis</name>
    <dbReference type="NCBI Taxonomy" id="189425"/>
    <lineage>
        <taxon>Bacteria</taxon>
        <taxon>Bacillati</taxon>
        <taxon>Bacillota</taxon>
        <taxon>Bacilli</taxon>
        <taxon>Bacillales</taxon>
        <taxon>Paenibacillaceae</taxon>
        <taxon>Paenibacillus</taxon>
    </lineage>
</organism>
<protein>
    <submittedName>
        <fullName evidence="2">Stage V sporulation protein AB</fullName>
    </submittedName>
</protein>
<feature type="transmembrane region" description="Helical" evidence="1">
    <location>
        <begin position="80"/>
        <end position="104"/>
    </location>
</feature>
<feature type="transmembrane region" description="Helical" evidence="1">
    <location>
        <begin position="12"/>
        <end position="36"/>
    </location>
</feature>
<keyword evidence="3" id="KW-1185">Reference proteome</keyword>
<dbReference type="OrthoDB" id="9790504at2"/>